<keyword evidence="2" id="KW-1185">Reference proteome</keyword>
<sequence length="128" mass="13999">MRFARDSDISPSLRRDATSHYTLIITTQTAITSSGVLQFSEIYTSEISVTVRCATESPFPETLSAELHHLRMNNPSEVPIALGIGYNLRIPHYLALSLVGPDISFPSGRLGTFVDFPCNTSGVGDILR</sequence>
<protein>
    <submittedName>
        <fullName evidence="1">Uncharacterized protein</fullName>
    </submittedName>
</protein>
<accession>A0A8H6AXZ5</accession>
<comment type="caution">
    <text evidence="1">The sequence shown here is derived from an EMBL/GenBank/DDBJ whole genome shotgun (WGS) entry which is preliminary data.</text>
</comment>
<evidence type="ECO:0000313" key="2">
    <source>
        <dbReference type="Proteomes" id="UP000531561"/>
    </source>
</evidence>
<name>A0A8H6AXZ5_9HELO</name>
<dbReference type="AlphaFoldDB" id="A0A8H6AXZ5"/>
<dbReference type="Proteomes" id="UP000531561">
    <property type="component" value="Unassembled WGS sequence"/>
</dbReference>
<reference evidence="1 2" key="1">
    <citation type="journal article" date="2020" name="Phytopathology">
        <title>A high-quality genome resource of Botrytis fragariae, a new and rapidly spreading fungal pathogen causing strawberry gray mold in the U.S.A.</title>
        <authorList>
            <person name="Wu Y."/>
            <person name="Saski C.A."/>
            <person name="Schnabel G."/>
            <person name="Xiao S."/>
            <person name="Hu M."/>
        </authorList>
    </citation>
    <scope>NUCLEOTIDE SEQUENCE [LARGE SCALE GENOMIC DNA]</scope>
    <source>
        <strain evidence="1 2">BVB16</strain>
    </source>
</reference>
<evidence type="ECO:0000313" key="1">
    <source>
        <dbReference type="EMBL" id="KAF5875846.1"/>
    </source>
</evidence>
<gene>
    <name evidence="1" type="ORF">Bfra_002242</name>
</gene>
<dbReference type="RefSeq" id="XP_037194792.1">
    <property type="nucleotide sequence ID" value="XM_037332664.1"/>
</dbReference>
<dbReference type="EMBL" id="JABFCT010000004">
    <property type="protein sequence ID" value="KAF5875846.1"/>
    <property type="molecule type" value="Genomic_DNA"/>
</dbReference>
<organism evidence="1 2">
    <name type="scientific">Botrytis fragariae</name>
    <dbReference type="NCBI Taxonomy" id="1964551"/>
    <lineage>
        <taxon>Eukaryota</taxon>
        <taxon>Fungi</taxon>
        <taxon>Dikarya</taxon>
        <taxon>Ascomycota</taxon>
        <taxon>Pezizomycotina</taxon>
        <taxon>Leotiomycetes</taxon>
        <taxon>Helotiales</taxon>
        <taxon>Sclerotiniaceae</taxon>
        <taxon>Botrytis</taxon>
    </lineage>
</organism>
<proteinExistence type="predicted"/>
<dbReference type="GeneID" id="59256356"/>